<sequence length="107" mass="11255">MKVLIVCSGGMSSTIAEDALKKEAEKRGLAIQVDACGTSALEDELKEEAIDAVMVAPQVRHRYKDLEAVAQAAGVPIVLIAPMAYSPMGGSKLFGQLAELVPDLVSQ</sequence>
<proteinExistence type="predicted"/>
<protein>
    <submittedName>
        <fullName evidence="9">PTS sugar transporter subunit IIB</fullName>
    </submittedName>
</protein>
<keyword evidence="4" id="KW-0808">Transferase</keyword>
<gene>
    <name evidence="9" type="ORF">E5334_04670</name>
</gene>
<dbReference type="InterPro" id="IPR013012">
    <property type="entry name" value="PTS_EIIB_3"/>
</dbReference>
<dbReference type="Proteomes" id="UP000310263">
    <property type="component" value="Unassembled WGS sequence"/>
</dbReference>
<comment type="caution">
    <text evidence="9">The sequence shown here is derived from an EMBL/GenBank/DDBJ whole genome shotgun (WGS) entry which is preliminary data.</text>
</comment>
<dbReference type="AlphaFoldDB" id="A0A4S2F5Z8"/>
<dbReference type="GO" id="GO:0008982">
    <property type="term" value="F:protein-N(PI)-phosphohistidine-sugar phosphotransferase activity"/>
    <property type="evidence" value="ECO:0007669"/>
    <property type="project" value="InterPro"/>
</dbReference>
<evidence type="ECO:0000313" key="10">
    <source>
        <dbReference type="Proteomes" id="UP000310263"/>
    </source>
</evidence>
<dbReference type="PANTHER" id="PTHR34581:SF2">
    <property type="entry name" value="PTS SYSTEM N,N'-DIACETYLCHITOBIOSE-SPECIFIC EIIB COMPONENT"/>
    <property type="match status" value="1"/>
</dbReference>
<dbReference type="Gene3D" id="3.40.50.2300">
    <property type="match status" value="1"/>
</dbReference>
<evidence type="ECO:0000259" key="8">
    <source>
        <dbReference type="PROSITE" id="PS51100"/>
    </source>
</evidence>
<evidence type="ECO:0000256" key="1">
    <source>
        <dbReference type="ARBA" id="ARBA00022448"/>
    </source>
</evidence>
<dbReference type="PANTHER" id="PTHR34581">
    <property type="entry name" value="PTS SYSTEM N,N'-DIACETYLCHITOBIOSE-SPECIFIC EIIB COMPONENT"/>
    <property type="match status" value="1"/>
</dbReference>
<dbReference type="PROSITE" id="PS51100">
    <property type="entry name" value="PTS_EIIB_TYPE_3"/>
    <property type="match status" value="1"/>
</dbReference>
<evidence type="ECO:0000256" key="2">
    <source>
        <dbReference type="ARBA" id="ARBA00022553"/>
    </source>
</evidence>
<name>A0A4S2F5Z8_9ACTN</name>
<accession>A0A4S2F5Z8</accession>
<dbReference type="GO" id="GO:0009401">
    <property type="term" value="P:phosphoenolpyruvate-dependent sugar phosphotransferase system"/>
    <property type="evidence" value="ECO:0007669"/>
    <property type="project" value="UniProtKB-KW"/>
</dbReference>
<evidence type="ECO:0000256" key="4">
    <source>
        <dbReference type="ARBA" id="ARBA00022679"/>
    </source>
</evidence>
<keyword evidence="1" id="KW-0813">Transport</keyword>
<evidence type="ECO:0000256" key="3">
    <source>
        <dbReference type="ARBA" id="ARBA00022597"/>
    </source>
</evidence>
<keyword evidence="3 9" id="KW-0762">Sugar transport</keyword>
<dbReference type="InterPro" id="IPR036095">
    <property type="entry name" value="PTS_EIIB-like_sf"/>
</dbReference>
<organism evidence="9 10">
    <name type="scientific">Muricaecibacterium torontonense</name>
    <dbReference type="NCBI Taxonomy" id="3032871"/>
    <lineage>
        <taxon>Bacteria</taxon>
        <taxon>Bacillati</taxon>
        <taxon>Actinomycetota</taxon>
        <taxon>Coriobacteriia</taxon>
        <taxon>Coriobacteriales</taxon>
        <taxon>Atopobiaceae</taxon>
        <taxon>Muricaecibacterium</taxon>
    </lineage>
</organism>
<keyword evidence="5" id="KW-0598">Phosphotransferase system</keyword>
<dbReference type="RefSeq" id="WP_136012429.1">
    <property type="nucleotide sequence ID" value="NZ_SRYE01000002.1"/>
</dbReference>
<dbReference type="InterPro" id="IPR051819">
    <property type="entry name" value="PTS_sugar-specific_EIIB"/>
</dbReference>
<feature type="domain" description="PTS EIIB type-3" evidence="8">
    <location>
        <begin position="1"/>
        <end position="107"/>
    </location>
</feature>
<evidence type="ECO:0000256" key="6">
    <source>
        <dbReference type="ARBA" id="ARBA00022777"/>
    </source>
</evidence>
<evidence type="ECO:0000256" key="5">
    <source>
        <dbReference type="ARBA" id="ARBA00022683"/>
    </source>
</evidence>
<dbReference type="GO" id="GO:0016301">
    <property type="term" value="F:kinase activity"/>
    <property type="evidence" value="ECO:0007669"/>
    <property type="project" value="UniProtKB-KW"/>
</dbReference>
<keyword evidence="6" id="KW-0418">Kinase</keyword>
<reference evidence="9 10" key="1">
    <citation type="submission" date="2019-04" db="EMBL/GenBank/DDBJ databases">
        <title>Microbes associate with the intestines of laboratory mice.</title>
        <authorList>
            <person name="Navarre W."/>
            <person name="Wong E."/>
            <person name="Huang K."/>
            <person name="Tropini C."/>
            <person name="Ng K."/>
            <person name="Yu B."/>
        </authorList>
    </citation>
    <scope>NUCLEOTIDE SEQUENCE [LARGE SCALE GENOMIC DNA]</scope>
    <source>
        <strain evidence="9 10">NM07_P-09</strain>
    </source>
</reference>
<dbReference type="InterPro" id="IPR003501">
    <property type="entry name" value="PTS_EIIB_2/3"/>
</dbReference>
<evidence type="ECO:0000256" key="7">
    <source>
        <dbReference type="PROSITE-ProRule" id="PRU00423"/>
    </source>
</evidence>
<keyword evidence="10" id="KW-1185">Reference proteome</keyword>
<keyword evidence="2" id="KW-0597">Phosphoprotein</keyword>
<dbReference type="EMBL" id="SRYE01000002">
    <property type="protein sequence ID" value="TGY62701.1"/>
    <property type="molecule type" value="Genomic_DNA"/>
</dbReference>
<feature type="modified residue" description="Phosphocysteine; by EIIA" evidence="7">
    <location>
        <position position="7"/>
    </location>
</feature>
<dbReference type="Pfam" id="PF02302">
    <property type="entry name" value="PTS_IIB"/>
    <property type="match status" value="1"/>
</dbReference>
<evidence type="ECO:0000313" key="9">
    <source>
        <dbReference type="EMBL" id="TGY62701.1"/>
    </source>
</evidence>
<dbReference type="OrthoDB" id="2186177at2"/>
<dbReference type="SUPFAM" id="SSF52794">
    <property type="entry name" value="PTS system IIB component-like"/>
    <property type="match status" value="1"/>
</dbReference>